<keyword evidence="5 7" id="KW-0067">ATP-binding</keyword>
<feature type="binding site" evidence="7">
    <location>
        <position position="204"/>
    </location>
    <ligand>
        <name>ATP</name>
        <dbReference type="ChEBI" id="CHEBI:30616"/>
    </ligand>
</feature>
<dbReference type="PANTHER" id="PTHR45646:SF11">
    <property type="entry name" value="SERINE_THREONINE-PROTEIN KINASE DOA"/>
    <property type="match status" value="1"/>
</dbReference>
<dbReference type="Proteomes" id="UP000298663">
    <property type="component" value="Unassembled WGS sequence"/>
</dbReference>
<feature type="region of interest" description="Disordered" evidence="8">
    <location>
        <begin position="511"/>
        <end position="530"/>
    </location>
</feature>
<dbReference type="Gene3D" id="1.10.510.10">
    <property type="entry name" value="Transferase(Phosphotransferase) domain 1"/>
    <property type="match status" value="1"/>
</dbReference>
<dbReference type="GO" id="GO:0004674">
    <property type="term" value="F:protein serine/threonine kinase activity"/>
    <property type="evidence" value="ECO:0007669"/>
    <property type="project" value="UniProtKB-KW"/>
</dbReference>
<feature type="compositionally biased region" description="Basic and acidic residues" evidence="8">
    <location>
        <begin position="112"/>
        <end position="134"/>
    </location>
</feature>
<gene>
    <name evidence="10" type="ORF">L596_014345</name>
</gene>
<name>A0A4U5NCG5_STECR</name>
<protein>
    <recommendedName>
        <fullName evidence="9">Protein kinase domain-containing protein</fullName>
    </recommendedName>
</protein>
<feature type="region of interest" description="Disordered" evidence="8">
    <location>
        <begin position="1"/>
        <end position="134"/>
    </location>
</feature>
<dbReference type="GO" id="GO:0043484">
    <property type="term" value="P:regulation of RNA splicing"/>
    <property type="evidence" value="ECO:0007669"/>
    <property type="project" value="TreeGrafter"/>
</dbReference>
<dbReference type="InterPro" id="IPR051175">
    <property type="entry name" value="CLK_kinases"/>
</dbReference>
<proteinExistence type="inferred from homology"/>
<dbReference type="InterPro" id="IPR000719">
    <property type="entry name" value="Prot_kinase_dom"/>
</dbReference>
<evidence type="ECO:0000256" key="1">
    <source>
        <dbReference type="ARBA" id="ARBA00022527"/>
    </source>
</evidence>
<dbReference type="SUPFAM" id="SSF56112">
    <property type="entry name" value="Protein kinase-like (PK-like)"/>
    <property type="match status" value="1"/>
</dbReference>
<comment type="caution">
    <text evidence="10">The sequence shown here is derived from an EMBL/GenBank/DDBJ whole genome shotgun (WGS) entry which is preliminary data.</text>
</comment>
<keyword evidence="4" id="KW-0418">Kinase</keyword>
<evidence type="ECO:0000313" key="10">
    <source>
        <dbReference type="EMBL" id="TKR80242.1"/>
    </source>
</evidence>
<evidence type="ECO:0000256" key="2">
    <source>
        <dbReference type="ARBA" id="ARBA00022679"/>
    </source>
</evidence>
<keyword evidence="2" id="KW-0808">Transferase</keyword>
<evidence type="ECO:0000259" key="9">
    <source>
        <dbReference type="PROSITE" id="PS50011"/>
    </source>
</evidence>
<organism evidence="10 11">
    <name type="scientific">Steinernema carpocapsae</name>
    <name type="common">Entomopathogenic nematode</name>
    <dbReference type="NCBI Taxonomy" id="34508"/>
    <lineage>
        <taxon>Eukaryota</taxon>
        <taxon>Metazoa</taxon>
        <taxon>Ecdysozoa</taxon>
        <taxon>Nematoda</taxon>
        <taxon>Chromadorea</taxon>
        <taxon>Rhabditida</taxon>
        <taxon>Tylenchina</taxon>
        <taxon>Panagrolaimomorpha</taxon>
        <taxon>Strongyloidoidea</taxon>
        <taxon>Steinernematidae</taxon>
        <taxon>Steinernema</taxon>
    </lineage>
</organism>
<dbReference type="InterPro" id="IPR011009">
    <property type="entry name" value="Kinase-like_dom_sf"/>
</dbReference>
<feature type="compositionally biased region" description="Basic and acidic residues" evidence="8">
    <location>
        <begin position="40"/>
        <end position="81"/>
    </location>
</feature>
<evidence type="ECO:0000256" key="8">
    <source>
        <dbReference type="SAM" id="MobiDB-lite"/>
    </source>
</evidence>
<dbReference type="EMBL" id="AZBU02000004">
    <property type="protein sequence ID" value="TKR80242.1"/>
    <property type="molecule type" value="Genomic_DNA"/>
</dbReference>
<evidence type="ECO:0000256" key="4">
    <source>
        <dbReference type="ARBA" id="ARBA00022777"/>
    </source>
</evidence>
<sequence length="530" mass="62319">MFRYFYSSPLKGGLATLRSASMTSRKKDSQNGRSQNGGSKGDDRRRHRDPRENAKEQVREQDHKRRKDNEREERLRRRNEVKMVLQKTSTQANSSSSKTTSQKIAAVKRPRERSDKEKEPTRPVKRPRLEKEKPQEFDPKAFPHVAYRRITTAPDNDSDGHLVFRSGDIIRDRFQLMKILGEGTFGRVLEVFDNRNPTKRRALKVIKNVSKYREAARLEVNVLNKLRDKDRKQKYLVIELVEHFDFFGHVCLLFDLLGLSVFDFMKNNGYLPYPIEHTRHIAYQLCYSVKFMHDNKLTHTDLKPENILFVNSEYRTEEYNKRKNRRVVKDTAVRLIDLGSATFDHEHHSTIVSTRHYRAPEVILELGWAQPCDVWSIGCIMFELHTGKTLFQTHDNREHLAMMERILGSMPSKMISKSRTKYYMHGRLDWNERSPAGQYVREQCKPLHFQRYHHGDSEEAELFALIEEMLTFEPHKRITLGQSLTHPFFSRLPRHQQLDIKEIQQIYAQSNGAALPASSAHNSHHNHNHR</sequence>
<dbReference type="PANTHER" id="PTHR45646">
    <property type="entry name" value="SERINE/THREONINE-PROTEIN KINASE DOA-RELATED"/>
    <property type="match status" value="1"/>
</dbReference>
<keyword evidence="3 7" id="KW-0547">Nucleotide-binding</keyword>
<dbReference type="OrthoDB" id="283111at2759"/>
<dbReference type="Pfam" id="PF00069">
    <property type="entry name" value="Pkinase"/>
    <property type="match status" value="1"/>
</dbReference>
<dbReference type="AlphaFoldDB" id="A0A4U5NCG5"/>
<dbReference type="InterPro" id="IPR008271">
    <property type="entry name" value="Ser/Thr_kinase_AS"/>
</dbReference>
<evidence type="ECO:0000256" key="6">
    <source>
        <dbReference type="ARBA" id="ARBA00037966"/>
    </source>
</evidence>
<dbReference type="GO" id="GO:0005634">
    <property type="term" value="C:nucleus"/>
    <property type="evidence" value="ECO:0007669"/>
    <property type="project" value="TreeGrafter"/>
</dbReference>
<dbReference type="SMART" id="SM00220">
    <property type="entry name" value="S_TKc"/>
    <property type="match status" value="1"/>
</dbReference>
<reference evidence="10 11" key="2">
    <citation type="journal article" date="2019" name="G3 (Bethesda)">
        <title>Hybrid Assembly of the Genome of the Entomopathogenic Nematode Steinernema carpocapsae Identifies the X-Chromosome.</title>
        <authorList>
            <person name="Serra L."/>
            <person name="Macchietto M."/>
            <person name="Macias-Munoz A."/>
            <person name="McGill C.J."/>
            <person name="Rodriguez I.M."/>
            <person name="Rodriguez B."/>
            <person name="Murad R."/>
            <person name="Mortazavi A."/>
        </authorList>
    </citation>
    <scope>NUCLEOTIDE SEQUENCE [LARGE SCALE GENOMIC DNA]</scope>
    <source>
        <strain evidence="10 11">ALL</strain>
    </source>
</reference>
<dbReference type="PROSITE" id="PS50011">
    <property type="entry name" value="PROTEIN_KINASE_DOM"/>
    <property type="match status" value="1"/>
</dbReference>
<reference evidence="10 11" key="1">
    <citation type="journal article" date="2015" name="Genome Biol.">
        <title>Comparative genomics of Steinernema reveals deeply conserved gene regulatory networks.</title>
        <authorList>
            <person name="Dillman A.R."/>
            <person name="Macchietto M."/>
            <person name="Porter C.F."/>
            <person name="Rogers A."/>
            <person name="Williams B."/>
            <person name="Antoshechkin I."/>
            <person name="Lee M.M."/>
            <person name="Goodwin Z."/>
            <person name="Lu X."/>
            <person name="Lewis E.E."/>
            <person name="Goodrich-Blair H."/>
            <person name="Stock S.P."/>
            <person name="Adams B.J."/>
            <person name="Sternberg P.W."/>
            <person name="Mortazavi A."/>
        </authorList>
    </citation>
    <scope>NUCLEOTIDE SEQUENCE [LARGE SCALE GENOMIC DNA]</scope>
    <source>
        <strain evidence="10 11">ALL</strain>
    </source>
</reference>
<evidence type="ECO:0000256" key="5">
    <source>
        <dbReference type="ARBA" id="ARBA00022840"/>
    </source>
</evidence>
<dbReference type="InterPro" id="IPR017441">
    <property type="entry name" value="Protein_kinase_ATP_BS"/>
</dbReference>
<dbReference type="PROSITE" id="PS00107">
    <property type="entry name" value="PROTEIN_KINASE_ATP"/>
    <property type="match status" value="1"/>
</dbReference>
<evidence type="ECO:0000256" key="3">
    <source>
        <dbReference type="ARBA" id="ARBA00022741"/>
    </source>
</evidence>
<keyword evidence="11" id="KW-1185">Reference proteome</keyword>
<keyword evidence="1" id="KW-0723">Serine/threonine-protein kinase</keyword>
<dbReference type="Gene3D" id="3.30.200.20">
    <property type="entry name" value="Phosphorylase Kinase, domain 1"/>
    <property type="match status" value="1"/>
</dbReference>
<dbReference type="CDD" id="cd14134">
    <property type="entry name" value="PKc_CLK"/>
    <property type="match status" value="1"/>
</dbReference>
<evidence type="ECO:0000313" key="11">
    <source>
        <dbReference type="Proteomes" id="UP000298663"/>
    </source>
</evidence>
<evidence type="ECO:0000256" key="7">
    <source>
        <dbReference type="PROSITE-ProRule" id="PRU10141"/>
    </source>
</evidence>
<feature type="domain" description="Protein kinase" evidence="9">
    <location>
        <begin position="174"/>
        <end position="489"/>
    </location>
</feature>
<feature type="compositionally biased region" description="Polar residues" evidence="8">
    <location>
        <begin position="86"/>
        <end position="103"/>
    </location>
</feature>
<dbReference type="GO" id="GO:0005524">
    <property type="term" value="F:ATP binding"/>
    <property type="evidence" value="ECO:0007669"/>
    <property type="project" value="UniProtKB-UniRule"/>
</dbReference>
<dbReference type="STRING" id="34508.A0A4U5NCG5"/>
<comment type="similarity">
    <text evidence="6">Belongs to the protein kinase superfamily. CMGC Ser/Thr protein kinase family. Lammer subfamily.</text>
</comment>
<dbReference type="PROSITE" id="PS00108">
    <property type="entry name" value="PROTEIN_KINASE_ST"/>
    <property type="match status" value="1"/>
</dbReference>
<accession>A0A4U5NCG5</accession>